<feature type="coiled-coil region" evidence="1">
    <location>
        <begin position="182"/>
        <end position="314"/>
    </location>
</feature>
<accession>A0A9W4WXY8</accession>
<keyword evidence="4" id="KW-1185">Reference proteome</keyword>
<sequence length="336" mass="37704">MPSKLQKGLVKTNLKPSSAGINNVPSILPSTTQLPLSPITTSNTQIGSAAATTTADHTKTKLPLKTNVDAMNKTSPVSSLLPTPKSSISYSSIANDISPIKRNSTKPSRQASLLKRKNDDTRTQFGRNVRVAPFPHNRKSIIQTPKYISKNIVNKKAKAVQQPRISKKKSTNSIEAQSKVEINELRTENTKLLSEVEMLRAENEKLQAEKKELMQEKGLLIVDVCQMEHRLACEDSRVIELEEDVADLRKNCSVLKRENDQIDRDRTHFRNELDIANNLIIEQATTMSDQQSLIEELMTQIDEQERVCQDLQNAIDTFKTGHTLNDKSVPKENEKI</sequence>
<feature type="region of interest" description="Disordered" evidence="2">
    <location>
        <begin position="98"/>
        <end position="120"/>
    </location>
</feature>
<protein>
    <submittedName>
        <fullName evidence="3">12524_t:CDS:1</fullName>
    </submittedName>
</protein>
<proteinExistence type="predicted"/>
<evidence type="ECO:0000313" key="3">
    <source>
        <dbReference type="EMBL" id="CAI2171916.1"/>
    </source>
</evidence>
<dbReference type="AlphaFoldDB" id="A0A9W4WXY8"/>
<keyword evidence="1" id="KW-0175">Coiled coil</keyword>
<dbReference type="OrthoDB" id="2392378at2759"/>
<evidence type="ECO:0000313" key="4">
    <source>
        <dbReference type="Proteomes" id="UP001153678"/>
    </source>
</evidence>
<reference evidence="3" key="1">
    <citation type="submission" date="2022-08" db="EMBL/GenBank/DDBJ databases">
        <authorList>
            <person name="Kallberg Y."/>
            <person name="Tangrot J."/>
            <person name="Rosling A."/>
        </authorList>
    </citation>
    <scope>NUCLEOTIDE SEQUENCE</scope>
    <source>
        <strain evidence="3">Wild A</strain>
    </source>
</reference>
<evidence type="ECO:0000256" key="2">
    <source>
        <dbReference type="SAM" id="MobiDB-lite"/>
    </source>
</evidence>
<comment type="caution">
    <text evidence="3">The sequence shown here is derived from an EMBL/GenBank/DDBJ whole genome shotgun (WGS) entry which is preliminary data.</text>
</comment>
<dbReference type="Proteomes" id="UP001153678">
    <property type="component" value="Unassembled WGS sequence"/>
</dbReference>
<gene>
    <name evidence="3" type="ORF">FWILDA_LOCUS5317</name>
</gene>
<dbReference type="EMBL" id="CAMKVN010000878">
    <property type="protein sequence ID" value="CAI2171916.1"/>
    <property type="molecule type" value="Genomic_DNA"/>
</dbReference>
<evidence type="ECO:0000256" key="1">
    <source>
        <dbReference type="SAM" id="Coils"/>
    </source>
</evidence>
<name>A0A9W4WXY8_9GLOM</name>
<feature type="compositionally biased region" description="Polar residues" evidence="2">
    <location>
        <begin position="98"/>
        <end position="111"/>
    </location>
</feature>
<organism evidence="3 4">
    <name type="scientific">Funneliformis geosporum</name>
    <dbReference type="NCBI Taxonomy" id="1117311"/>
    <lineage>
        <taxon>Eukaryota</taxon>
        <taxon>Fungi</taxon>
        <taxon>Fungi incertae sedis</taxon>
        <taxon>Mucoromycota</taxon>
        <taxon>Glomeromycotina</taxon>
        <taxon>Glomeromycetes</taxon>
        <taxon>Glomerales</taxon>
        <taxon>Glomeraceae</taxon>
        <taxon>Funneliformis</taxon>
    </lineage>
</organism>